<dbReference type="Proteomes" id="UP000054526">
    <property type="component" value="Unassembled WGS sequence"/>
</dbReference>
<keyword evidence="2" id="KW-1185">Reference proteome</keyword>
<dbReference type="PANTHER" id="PTHR43649:SF12">
    <property type="entry name" value="DIACETYLCHITOBIOSE BINDING PROTEIN DASA"/>
    <property type="match status" value="1"/>
</dbReference>
<dbReference type="PANTHER" id="PTHR43649">
    <property type="entry name" value="ARABINOSE-BINDING PROTEIN-RELATED"/>
    <property type="match status" value="1"/>
</dbReference>
<accession>A0ABR5A438</accession>
<sequence length="443" mass="49354">MGVKNNRLVFLSFVLLLIWAVSSLILLEQMPLDPPQVAAGQKKIKVLIRTGTESGALRQISTIFEKETGIKVEFTELGRDVYFTSVGTQLLAGTEAFDIVSVPNTSIAQFASARAILPLDPFMQDTNLTDLDALDLDDFLAVYRYQGITYALPTDISTHFLYYRSDLIPQPPETWDELYKTALRFTKSINSDSPTVWGLTMPAVAPEERTKIFASLLWSHGGDVLTEKEGNVQFDSIASIQAGEYLEKLIRQKIVPQDLLNWDFSRTREGLLMGEAAMAAPYWNAAYPMIKNSNSPFKDAIRIAMVPGIKDASGRITRVPFQHGWTLAINASSNHPLEAWEFIKFATGKRGGAVYARNGGVPARRSILGDVSFRETRPDFSLILETMGIAKNEPSVSYYPAMVDIEEKALAKIVTMYESAKDSFSEAAQELRQLTGRMNRNSR</sequence>
<dbReference type="InterPro" id="IPR050490">
    <property type="entry name" value="Bact_solute-bd_prot1"/>
</dbReference>
<dbReference type="InterPro" id="IPR006059">
    <property type="entry name" value="SBP"/>
</dbReference>
<protein>
    <recommendedName>
        <fullName evidence="3">ABC transporter substrate-binding protein</fullName>
    </recommendedName>
</protein>
<evidence type="ECO:0000313" key="1">
    <source>
        <dbReference type="EMBL" id="KIL35794.1"/>
    </source>
</evidence>
<dbReference type="Gene3D" id="3.40.190.10">
    <property type="entry name" value="Periplasmic binding protein-like II"/>
    <property type="match status" value="2"/>
</dbReference>
<evidence type="ECO:0008006" key="3">
    <source>
        <dbReference type="Google" id="ProtNLM"/>
    </source>
</evidence>
<dbReference type="Pfam" id="PF01547">
    <property type="entry name" value="SBP_bac_1"/>
    <property type="match status" value="1"/>
</dbReference>
<comment type="caution">
    <text evidence="1">The sequence shown here is derived from an EMBL/GenBank/DDBJ whole genome shotgun (WGS) entry which is preliminary data.</text>
</comment>
<dbReference type="SUPFAM" id="SSF53850">
    <property type="entry name" value="Periplasmic binding protein-like II"/>
    <property type="match status" value="1"/>
</dbReference>
<reference evidence="1 2" key="1">
    <citation type="submission" date="2014-12" db="EMBL/GenBank/DDBJ databases">
        <title>Draft genome sequence of Cohnella kolymensis strain B-2846.</title>
        <authorList>
            <person name="Karlyshev A.V."/>
            <person name="Kudryashova E.B."/>
        </authorList>
    </citation>
    <scope>NUCLEOTIDE SEQUENCE [LARGE SCALE GENOMIC DNA]</scope>
    <source>
        <strain evidence="1 2">VKM B-2846</strain>
    </source>
</reference>
<name>A0ABR5A438_9BACL</name>
<organism evidence="1 2">
    <name type="scientific">Cohnella kolymensis</name>
    <dbReference type="NCBI Taxonomy" id="1590652"/>
    <lineage>
        <taxon>Bacteria</taxon>
        <taxon>Bacillati</taxon>
        <taxon>Bacillota</taxon>
        <taxon>Bacilli</taxon>
        <taxon>Bacillales</taxon>
        <taxon>Paenibacillaceae</taxon>
        <taxon>Cohnella</taxon>
    </lineage>
</organism>
<proteinExistence type="predicted"/>
<evidence type="ECO:0000313" key="2">
    <source>
        <dbReference type="Proteomes" id="UP000054526"/>
    </source>
</evidence>
<dbReference type="EMBL" id="JXAL01000016">
    <property type="protein sequence ID" value="KIL35794.1"/>
    <property type="molecule type" value="Genomic_DNA"/>
</dbReference>
<gene>
    <name evidence="1" type="ORF">SD71_10300</name>
</gene>
<dbReference type="CDD" id="cd13585">
    <property type="entry name" value="PBP2_TMBP_like"/>
    <property type="match status" value="1"/>
</dbReference>